<gene>
    <name evidence="2" type="ORF">H4075_21250</name>
</gene>
<evidence type="ECO:0000313" key="2">
    <source>
        <dbReference type="EMBL" id="QNA44552.1"/>
    </source>
</evidence>
<dbReference type="KEGG" id="lacs:H4075_21250"/>
<evidence type="ECO:0000259" key="1">
    <source>
        <dbReference type="Pfam" id="PF01966"/>
    </source>
</evidence>
<dbReference type="SUPFAM" id="SSF109604">
    <property type="entry name" value="HD-domain/PDEase-like"/>
    <property type="match status" value="1"/>
</dbReference>
<reference evidence="3" key="1">
    <citation type="submission" date="2020-08" db="EMBL/GenBank/DDBJ databases">
        <title>Lacibacter sp. S13-6-6 genome sequencing.</title>
        <authorList>
            <person name="Jin L."/>
        </authorList>
    </citation>
    <scope>NUCLEOTIDE SEQUENCE [LARGE SCALE GENOMIC DNA]</scope>
    <source>
        <strain evidence="3">S13-6-6</strain>
    </source>
</reference>
<dbReference type="CDD" id="cd00077">
    <property type="entry name" value="HDc"/>
    <property type="match status" value="1"/>
</dbReference>
<dbReference type="EMBL" id="CP060007">
    <property type="protein sequence ID" value="QNA44552.1"/>
    <property type="molecule type" value="Genomic_DNA"/>
</dbReference>
<dbReference type="AlphaFoldDB" id="A0A7G5XGE9"/>
<protein>
    <submittedName>
        <fullName evidence="2">HD domain-containing protein</fullName>
    </submittedName>
</protein>
<accession>A0A7G5XGE9</accession>
<dbReference type="InterPro" id="IPR006674">
    <property type="entry name" value="HD_domain"/>
</dbReference>
<evidence type="ECO:0000313" key="3">
    <source>
        <dbReference type="Proteomes" id="UP000515344"/>
    </source>
</evidence>
<keyword evidence="3" id="KW-1185">Reference proteome</keyword>
<dbReference type="Gene3D" id="1.10.3210.10">
    <property type="entry name" value="Hypothetical protein af1432"/>
    <property type="match status" value="1"/>
</dbReference>
<dbReference type="Pfam" id="PF01966">
    <property type="entry name" value="HD"/>
    <property type="match status" value="1"/>
</dbReference>
<dbReference type="InterPro" id="IPR003607">
    <property type="entry name" value="HD/PDEase_dom"/>
</dbReference>
<proteinExistence type="predicted"/>
<sequence>MGIPEAKMQQFLASLLSSKLPAHFIYHNFEHALYVTKKAEEIARHEHCTEEEITLIRTAGLWHDAGCIVVYNGHEEESCRLAQQYLPQFDFSANDIEIICGMIMATKVPQSPTNKLEEILADADLEYLGTNTAAEKAVDLFKELQSLTPSLTQAEWNKMQINFLQNHQYFTSYCKEKKEHLKQAYLKELIAASE</sequence>
<name>A0A7G5XGE9_9BACT</name>
<dbReference type="Proteomes" id="UP000515344">
    <property type="component" value="Chromosome"/>
</dbReference>
<dbReference type="RefSeq" id="WP_182802851.1">
    <property type="nucleotide sequence ID" value="NZ_CP060007.1"/>
</dbReference>
<organism evidence="2 3">
    <name type="scientific">Lacibacter sediminis</name>
    <dbReference type="NCBI Taxonomy" id="2760713"/>
    <lineage>
        <taxon>Bacteria</taxon>
        <taxon>Pseudomonadati</taxon>
        <taxon>Bacteroidota</taxon>
        <taxon>Chitinophagia</taxon>
        <taxon>Chitinophagales</taxon>
        <taxon>Chitinophagaceae</taxon>
        <taxon>Lacibacter</taxon>
    </lineage>
</organism>
<feature type="domain" description="HD" evidence="1">
    <location>
        <begin position="29"/>
        <end position="124"/>
    </location>
</feature>